<proteinExistence type="predicted"/>
<organism evidence="1 2">
    <name type="scientific">Eretmocerus hayati</name>
    <dbReference type="NCBI Taxonomy" id="131215"/>
    <lineage>
        <taxon>Eukaryota</taxon>
        <taxon>Metazoa</taxon>
        <taxon>Ecdysozoa</taxon>
        <taxon>Arthropoda</taxon>
        <taxon>Hexapoda</taxon>
        <taxon>Insecta</taxon>
        <taxon>Pterygota</taxon>
        <taxon>Neoptera</taxon>
        <taxon>Endopterygota</taxon>
        <taxon>Hymenoptera</taxon>
        <taxon>Apocrita</taxon>
        <taxon>Proctotrupomorpha</taxon>
        <taxon>Chalcidoidea</taxon>
        <taxon>Aphelinidae</taxon>
        <taxon>Aphelininae</taxon>
        <taxon>Eretmocerus</taxon>
    </lineage>
</organism>
<comment type="caution">
    <text evidence="1">The sequence shown here is derived from an EMBL/GenBank/DDBJ whole genome shotgun (WGS) entry which is preliminary data.</text>
</comment>
<keyword evidence="2" id="KW-1185">Reference proteome</keyword>
<evidence type="ECO:0000313" key="2">
    <source>
        <dbReference type="Proteomes" id="UP001239111"/>
    </source>
</evidence>
<gene>
    <name evidence="1" type="ORF">QAD02_012750</name>
</gene>
<dbReference type="EMBL" id="CM056742">
    <property type="protein sequence ID" value="KAJ8676963.1"/>
    <property type="molecule type" value="Genomic_DNA"/>
</dbReference>
<evidence type="ECO:0000313" key="1">
    <source>
        <dbReference type="EMBL" id="KAJ8676963.1"/>
    </source>
</evidence>
<reference evidence="1" key="1">
    <citation type="submission" date="2023-04" db="EMBL/GenBank/DDBJ databases">
        <title>A chromosome-level genome assembly of the parasitoid wasp Eretmocerus hayati.</title>
        <authorList>
            <person name="Zhong Y."/>
            <person name="Liu S."/>
            <person name="Liu Y."/>
        </authorList>
    </citation>
    <scope>NUCLEOTIDE SEQUENCE</scope>
    <source>
        <strain evidence="1">ZJU_SS_LIU_2023</strain>
    </source>
</reference>
<dbReference type="Proteomes" id="UP001239111">
    <property type="component" value="Chromosome 2"/>
</dbReference>
<protein>
    <submittedName>
        <fullName evidence="1">Uncharacterized protein</fullName>
    </submittedName>
</protein>
<sequence length="505" mass="58814">MKLDCLLLADIFENFRRSCHKNYKLDPAHYVTLPSFSFDCALLESGMEIELLTDITMINFCEKAVRGGLAQCSKHWAKANNKYMKQYDSSKPPSYIISWDQNNLYGWGLSQPLPYAGFTWIENVADFDVRSIPDDGPYGYFVETNIKYPVELHELHSDYPLFPERLVPANSVSKNEKLLATFLDKNRYVLHFRNLKQILEHKLEVEILRVLQFKQKPWLASYIEKNTKLRQAAVSPFEANTYKLLSNSIFGKSLENVRRRTDCRLINHWSGRFGLESLISLPNFNKLTVFDENLACVHLNHSVICLNKPIFIGITTLDVTKTLMYDFYYNYVLKFIRNPTNTQKVNMLYTDTDNFVLEVIGVMKRDQNRFDTSDFPIDNCYGIEQANARVLAKMKDVHGGRIIREAVFICSKVYSMLLDSDESEEKALKGVKRNVVKNTISFHDFKSCLFDDEILYVNQNSIRHKCHKVFTVRERKLALRSFDDKRITMPDLITTRAYGDYRNVL</sequence>
<name>A0ACC2P1G9_9HYME</name>
<accession>A0ACC2P1G9</accession>